<sequence length="541" mass="61849">MCAPQTMESPTDNHPTGSEQSRPRGNPPLRNPLSQSEPEHMRPFHAYSPGDQFNAQTQTSSKGSGPQFHGNNFNAPVYMARGDGWGEAERLRKEREACLQSLSFPNMDARQDDIANAYPHTCDWLFSTAKFKEWRDLTDPPTHNGVLWIKGKPGAGKSTLMKRTLHRCEEVFNDHLIVAYFFNARGKILEQTPLGMLRSIIYQLLNKDTELYESFVSIFREQQRIYKKANWEWRQSQLQEFVLSTTKERKSKPLLFLVDALDECDVQDVRDVVDFLESLSISAARAGVAFRICLSSRHYPSISMKKALELTVEENQEHRKDIATYVGERLSIRDDDIEAEIRKKADGIFMWVVIVVSLLNKAYDEGRMEVLEQVPGDLEKVFNILLSNGDQNKAETMLMLQWVLLSQRPLTPEELFAAVVQGQPPTSDTIQRRITTASKGLIEVRKGDTASVQFIHLSVNDFLLRIKRLQKLDQTLEPDPISASHLRLWDRCWSCIKQPDSTLPSEQHMRGWINENPFLEVLLDEEDIKVDAQGSIYGNAL</sequence>
<gene>
    <name evidence="4" type="ORF">F5X68DRAFT_243102</name>
</gene>
<evidence type="ECO:0000313" key="4">
    <source>
        <dbReference type="EMBL" id="KAH6681007.1"/>
    </source>
</evidence>
<evidence type="ECO:0000256" key="2">
    <source>
        <dbReference type="SAM" id="MobiDB-lite"/>
    </source>
</evidence>
<dbReference type="PANTHER" id="PTHR10039:SF5">
    <property type="entry name" value="NACHT DOMAIN-CONTAINING PROTEIN"/>
    <property type="match status" value="1"/>
</dbReference>
<keyword evidence="1" id="KW-0677">Repeat</keyword>
<dbReference type="SUPFAM" id="SSF52540">
    <property type="entry name" value="P-loop containing nucleoside triphosphate hydrolases"/>
    <property type="match status" value="1"/>
</dbReference>
<dbReference type="Pfam" id="PF24883">
    <property type="entry name" value="NPHP3_N"/>
    <property type="match status" value="1"/>
</dbReference>
<dbReference type="Proteomes" id="UP000770015">
    <property type="component" value="Unassembled WGS sequence"/>
</dbReference>
<dbReference type="EMBL" id="JAGSXJ010000019">
    <property type="protein sequence ID" value="KAH6681007.1"/>
    <property type="molecule type" value="Genomic_DNA"/>
</dbReference>
<dbReference type="Gene3D" id="3.40.50.300">
    <property type="entry name" value="P-loop containing nucleotide triphosphate hydrolases"/>
    <property type="match status" value="1"/>
</dbReference>
<dbReference type="AlphaFoldDB" id="A0A9P8V736"/>
<dbReference type="InterPro" id="IPR056884">
    <property type="entry name" value="NPHP3-like_N"/>
</dbReference>
<accession>A0A9P8V736</accession>
<proteinExistence type="predicted"/>
<feature type="region of interest" description="Disordered" evidence="2">
    <location>
        <begin position="1"/>
        <end position="73"/>
    </location>
</feature>
<protein>
    <recommendedName>
        <fullName evidence="3">Nephrocystin 3-like N-terminal domain-containing protein</fullName>
    </recommendedName>
</protein>
<evidence type="ECO:0000313" key="5">
    <source>
        <dbReference type="Proteomes" id="UP000770015"/>
    </source>
</evidence>
<feature type="compositionally biased region" description="Polar residues" evidence="2">
    <location>
        <begin position="51"/>
        <end position="73"/>
    </location>
</feature>
<name>A0A9P8V736_9PEZI</name>
<comment type="caution">
    <text evidence="4">The sequence shown here is derived from an EMBL/GenBank/DDBJ whole genome shotgun (WGS) entry which is preliminary data.</text>
</comment>
<evidence type="ECO:0000259" key="3">
    <source>
        <dbReference type="Pfam" id="PF24883"/>
    </source>
</evidence>
<feature type="domain" description="Nephrocystin 3-like N-terminal" evidence="3">
    <location>
        <begin position="121"/>
        <end position="297"/>
    </location>
</feature>
<reference evidence="4" key="1">
    <citation type="journal article" date="2021" name="Nat. Commun.">
        <title>Genetic determinants of endophytism in the Arabidopsis root mycobiome.</title>
        <authorList>
            <person name="Mesny F."/>
            <person name="Miyauchi S."/>
            <person name="Thiergart T."/>
            <person name="Pickel B."/>
            <person name="Atanasova L."/>
            <person name="Karlsson M."/>
            <person name="Huettel B."/>
            <person name="Barry K.W."/>
            <person name="Haridas S."/>
            <person name="Chen C."/>
            <person name="Bauer D."/>
            <person name="Andreopoulos W."/>
            <person name="Pangilinan J."/>
            <person name="LaButti K."/>
            <person name="Riley R."/>
            <person name="Lipzen A."/>
            <person name="Clum A."/>
            <person name="Drula E."/>
            <person name="Henrissat B."/>
            <person name="Kohler A."/>
            <person name="Grigoriev I.V."/>
            <person name="Martin F.M."/>
            <person name="Hacquard S."/>
        </authorList>
    </citation>
    <scope>NUCLEOTIDE SEQUENCE</scope>
    <source>
        <strain evidence="4">MPI-SDFR-AT-0117</strain>
    </source>
</reference>
<dbReference type="PANTHER" id="PTHR10039">
    <property type="entry name" value="AMELOGENIN"/>
    <property type="match status" value="1"/>
</dbReference>
<organism evidence="4 5">
    <name type="scientific">Plectosphaerella plurivora</name>
    <dbReference type="NCBI Taxonomy" id="936078"/>
    <lineage>
        <taxon>Eukaryota</taxon>
        <taxon>Fungi</taxon>
        <taxon>Dikarya</taxon>
        <taxon>Ascomycota</taxon>
        <taxon>Pezizomycotina</taxon>
        <taxon>Sordariomycetes</taxon>
        <taxon>Hypocreomycetidae</taxon>
        <taxon>Glomerellales</taxon>
        <taxon>Plectosphaerellaceae</taxon>
        <taxon>Plectosphaerella</taxon>
    </lineage>
</organism>
<evidence type="ECO:0000256" key="1">
    <source>
        <dbReference type="ARBA" id="ARBA00022737"/>
    </source>
</evidence>
<dbReference type="InterPro" id="IPR027417">
    <property type="entry name" value="P-loop_NTPase"/>
</dbReference>
<dbReference type="OrthoDB" id="4772757at2759"/>
<keyword evidence="5" id="KW-1185">Reference proteome</keyword>
<feature type="compositionally biased region" description="Polar residues" evidence="2">
    <location>
        <begin position="1"/>
        <end position="20"/>
    </location>
</feature>